<organism evidence="3">
    <name type="scientific">Pseudogymnoascus destructans</name>
    <dbReference type="NCBI Taxonomy" id="655981"/>
    <lineage>
        <taxon>Eukaryota</taxon>
        <taxon>Fungi</taxon>
        <taxon>Dikarya</taxon>
        <taxon>Ascomycota</taxon>
        <taxon>Pezizomycotina</taxon>
        <taxon>Leotiomycetes</taxon>
        <taxon>Thelebolales</taxon>
        <taxon>Thelebolaceae</taxon>
        <taxon>Pseudogymnoascus</taxon>
    </lineage>
</organism>
<evidence type="ECO:0000313" key="3">
    <source>
        <dbReference type="EMBL" id="OAF60010.1"/>
    </source>
</evidence>
<keyword evidence="1" id="KW-0175">Coiled coil</keyword>
<dbReference type="VEuPathDB" id="FungiDB:GMDG_08303"/>
<accession>A0A177ADY3</accession>
<feature type="region of interest" description="Disordered" evidence="2">
    <location>
        <begin position="136"/>
        <end position="167"/>
    </location>
</feature>
<dbReference type="OrthoDB" id="4206427at2759"/>
<dbReference type="EMBL" id="KV441392">
    <property type="protein sequence ID" value="OAF60010.1"/>
    <property type="molecule type" value="Genomic_DNA"/>
</dbReference>
<evidence type="ECO:0000256" key="1">
    <source>
        <dbReference type="SAM" id="Coils"/>
    </source>
</evidence>
<gene>
    <name evidence="3" type="ORF">VC83_02951</name>
</gene>
<feature type="coiled-coil region" evidence="1">
    <location>
        <begin position="96"/>
        <end position="123"/>
    </location>
</feature>
<feature type="region of interest" description="Disordered" evidence="2">
    <location>
        <begin position="1"/>
        <end position="29"/>
    </location>
</feature>
<feature type="compositionally biased region" description="Polar residues" evidence="2">
    <location>
        <begin position="16"/>
        <end position="28"/>
    </location>
</feature>
<reference evidence="3" key="1">
    <citation type="submission" date="2016-03" db="EMBL/GenBank/DDBJ databases">
        <title>Updated assembly of Pseudogymnoascus destructans, the fungus causing white-nose syndrome of bats.</title>
        <authorList>
            <person name="Palmer J.M."/>
            <person name="Drees K.P."/>
            <person name="Foster J.T."/>
            <person name="Lindner D.L."/>
        </authorList>
    </citation>
    <scope>NUCLEOTIDE SEQUENCE [LARGE SCALE GENOMIC DNA]</scope>
    <source>
        <strain evidence="3">20631-21</strain>
    </source>
</reference>
<dbReference type="AlphaFoldDB" id="A0A177ADY3"/>
<dbReference type="Proteomes" id="UP000077154">
    <property type="component" value="Unassembled WGS sequence"/>
</dbReference>
<protein>
    <submittedName>
        <fullName evidence="3">Uncharacterized protein</fullName>
    </submittedName>
</protein>
<evidence type="ECO:0000256" key="2">
    <source>
        <dbReference type="SAM" id="MobiDB-lite"/>
    </source>
</evidence>
<proteinExistence type="predicted"/>
<name>A0A177ADY3_9PEZI</name>
<dbReference type="GeneID" id="36286028"/>
<feature type="compositionally biased region" description="Basic and acidic residues" evidence="2">
    <location>
        <begin position="136"/>
        <end position="151"/>
    </location>
</feature>
<sequence>MACDAQGHVIRDRSQDQGQETQSITSNEDCLESHTYNRRETLLEDPEHQVTLRIWELKDLSVVSTWSQAQREAALQIQKQMMEDYDHVTQLYNTTLQKSREEKATYDDNISQLQEVIQAHEQTMAGQAAVVKYLENEKSKSSTTRNRESHQKSTKIPDPPTLTDGIEPAYDDWSIKIKMKLEANLDHFPTPALQMGYVQSRLGGKASSHINPCLRSTQNKFQTVEEMFEVLDRVFNDRQSFRDSLLNWITQKRPSSMTSARDADCFNSRDKSKLSSCLCTKVLTD</sequence>
<dbReference type="RefSeq" id="XP_024325292.1">
    <property type="nucleotide sequence ID" value="XM_024466601.1"/>
</dbReference>